<evidence type="ECO:0000256" key="1">
    <source>
        <dbReference type="ARBA" id="ARBA00001526"/>
    </source>
</evidence>
<gene>
    <name evidence="9" type="ORF">JFT45_04480</name>
</gene>
<dbReference type="PANTHER" id="PTHR46825">
    <property type="entry name" value="D-ALANYL-D-ALANINE-CARBOXYPEPTIDASE/ENDOPEPTIDASE AMPH"/>
    <property type="match status" value="1"/>
</dbReference>
<feature type="chain" id="PRO_5034931890" description="Beta-lactamase" evidence="7">
    <location>
        <begin position="27"/>
        <end position="386"/>
    </location>
</feature>
<dbReference type="InterPro" id="IPR058136">
    <property type="entry name" value="AmpC"/>
</dbReference>
<evidence type="ECO:0000313" key="10">
    <source>
        <dbReference type="Proteomes" id="UP000658390"/>
    </source>
</evidence>
<dbReference type="Pfam" id="PF00144">
    <property type="entry name" value="Beta-lactamase"/>
    <property type="match status" value="1"/>
</dbReference>
<protein>
    <recommendedName>
        <fullName evidence="3 6">Beta-lactamase</fullName>
        <ecNumber evidence="3 6">3.5.2.6</ecNumber>
    </recommendedName>
</protein>
<dbReference type="PANTHER" id="PTHR46825:SF8">
    <property type="entry name" value="BETA-LACTAMASE-RELATED"/>
    <property type="match status" value="1"/>
</dbReference>
<dbReference type="GO" id="GO:0017001">
    <property type="term" value="P:antibiotic catabolic process"/>
    <property type="evidence" value="ECO:0007669"/>
    <property type="project" value="InterPro"/>
</dbReference>
<evidence type="ECO:0000256" key="7">
    <source>
        <dbReference type="SAM" id="SignalP"/>
    </source>
</evidence>
<evidence type="ECO:0000256" key="3">
    <source>
        <dbReference type="ARBA" id="ARBA00012865"/>
    </source>
</evidence>
<dbReference type="AlphaFoldDB" id="A0A8I1FRP2"/>
<evidence type="ECO:0000256" key="6">
    <source>
        <dbReference type="RuleBase" id="RU361140"/>
    </source>
</evidence>
<comment type="similarity">
    <text evidence="2 6">Belongs to the class-C beta-lactamase family.</text>
</comment>
<dbReference type="InterPro" id="IPR012338">
    <property type="entry name" value="Beta-lactam/transpept-like"/>
</dbReference>
<dbReference type="EMBL" id="JAEKCZ010000003">
    <property type="protein sequence ID" value="MBJ2255776.1"/>
    <property type="molecule type" value="Genomic_DNA"/>
</dbReference>
<dbReference type="SUPFAM" id="SSF56601">
    <property type="entry name" value="beta-lactamase/transpeptidase-like"/>
    <property type="match status" value="1"/>
</dbReference>
<name>A0A8I1FRP2_9PSED</name>
<proteinExistence type="inferred from homology"/>
<dbReference type="InterPro" id="IPR001466">
    <property type="entry name" value="Beta-lactam-related"/>
</dbReference>
<dbReference type="RefSeq" id="WP_019827546.1">
    <property type="nucleotide sequence ID" value="NZ_ATLR01000038.1"/>
</dbReference>
<keyword evidence="7" id="KW-0732">Signal</keyword>
<evidence type="ECO:0000256" key="4">
    <source>
        <dbReference type="ARBA" id="ARBA00022801"/>
    </source>
</evidence>
<accession>A0A8I1FRP2</accession>
<dbReference type="NCBIfam" id="NF033085">
    <property type="entry name" value="bla_class_C"/>
    <property type="match status" value="1"/>
</dbReference>
<dbReference type="GO" id="GO:0046677">
    <property type="term" value="P:response to antibiotic"/>
    <property type="evidence" value="ECO:0007669"/>
    <property type="project" value="UniProtKB-UniRule"/>
</dbReference>
<dbReference type="GO" id="GO:0008800">
    <property type="term" value="F:beta-lactamase activity"/>
    <property type="evidence" value="ECO:0007669"/>
    <property type="project" value="UniProtKB-UniRule"/>
</dbReference>
<organism evidence="9 10">
    <name type="scientific">Pseudomonas psychrophila</name>
    <dbReference type="NCBI Taxonomy" id="122355"/>
    <lineage>
        <taxon>Bacteria</taxon>
        <taxon>Pseudomonadati</taxon>
        <taxon>Pseudomonadota</taxon>
        <taxon>Gammaproteobacteria</taxon>
        <taxon>Pseudomonadales</taxon>
        <taxon>Pseudomonadaceae</taxon>
        <taxon>Pseudomonas</taxon>
    </lineage>
</organism>
<keyword evidence="4 6" id="KW-0378">Hydrolase</keyword>
<dbReference type="InterPro" id="IPR050491">
    <property type="entry name" value="AmpC-like"/>
</dbReference>
<dbReference type="EC" id="3.5.2.6" evidence="3 6"/>
<keyword evidence="5 6" id="KW-0046">Antibiotic resistance</keyword>
<comment type="caution">
    <text evidence="9">The sequence shown here is derived from an EMBL/GenBank/DDBJ whole genome shotgun (WGS) entry which is preliminary data.</text>
</comment>
<sequence length="386" mass="41709">MKMSCKLSAMTFSLVGLCAFANAALAQTPEPELDAVVQNGARHVMQAYAVPGMAIAISVNGKQHFYNFGVASKATQAPVTPDTLFEVGSISKVFTATLATYAQAKGQLSLNDTVATYEPELQGTPFGKVTLTHLATHTAGGFPLQVPDSVQDERQLMDYLKAWKPVFPAGTQRSYANPSIGMLGVIAAKSMNMPFTQAMEQHLFPALGLNSTYLTVPASKMPLYAQGYNKDDEPVRLNPGVLGNEAYGVKTTARDLVHFTELSLGQGNASPLIRRALTDTRTGYFRVGPMTQDLIWEQYAYPVELKSLRVGNSNKMAYENNGAIALNPPLAPQQAVWVNKTGSTNGFGGYAVFVPSEQKSIVILANKNYPNDARVELAYDILKALN</sequence>
<feature type="signal peptide" evidence="7">
    <location>
        <begin position="1"/>
        <end position="26"/>
    </location>
</feature>
<evidence type="ECO:0000256" key="2">
    <source>
        <dbReference type="ARBA" id="ARBA00007840"/>
    </source>
</evidence>
<evidence type="ECO:0000313" key="9">
    <source>
        <dbReference type="EMBL" id="MBJ2255776.1"/>
    </source>
</evidence>
<reference evidence="9" key="1">
    <citation type="submission" date="2020-12" db="EMBL/GenBank/DDBJ databases">
        <title>Antibiotic resistance and phylogeny of Pseudomonas spp. isolated over three decades from chicken meat in the Norwegian food chain.</title>
        <authorList>
            <person name="Moen B."/>
        </authorList>
    </citation>
    <scope>NUCLEOTIDE SEQUENCE</scope>
    <source>
        <strain evidence="9">MF6762</strain>
    </source>
</reference>
<evidence type="ECO:0000256" key="5">
    <source>
        <dbReference type="ARBA" id="ARBA00023251"/>
    </source>
</evidence>
<evidence type="ECO:0000259" key="8">
    <source>
        <dbReference type="Pfam" id="PF00144"/>
    </source>
</evidence>
<feature type="domain" description="Beta-lactamase-related" evidence="8">
    <location>
        <begin position="42"/>
        <end position="384"/>
    </location>
</feature>
<dbReference type="InterPro" id="IPR001586">
    <property type="entry name" value="Beta-lactam_class-C_AS"/>
</dbReference>
<comment type="catalytic activity">
    <reaction evidence="1 6">
        <text>a beta-lactam + H2O = a substituted beta-amino acid</text>
        <dbReference type="Rhea" id="RHEA:20401"/>
        <dbReference type="ChEBI" id="CHEBI:15377"/>
        <dbReference type="ChEBI" id="CHEBI:35627"/>
        <dbReference type="ChEBI" id="CHEBI:140347"/>
        <dbReference type="EC" id="3.5.2.6"/>
    </reaction>
</comment>
<dbReference type="Proteomes" id="UP000658390">
    <property type="component" value="Unassembled WGS sequence"/>
</dbReference>
<dbReference type="PROSITE" id="PS00336">
    <property type="entry name" value="BETA_LACTAMASE_C"/>
    <property type="match status" value="1"/>
</dbReference>
<dbReference type="GO" id="GO:0030288">
    <property type="term" value="C:outer membrane-bounded periplasmic space"/>
    <property type="evidence" value="ECO:0007669"/>
    <property type="project" value="InterPro"/>
</dbReference>
<dbReference type="Gene3D" id="3.40.710.10">
    <property type="entry name" value="DD-peptidase/beta-lactamase superfamily"/>
    <property type="match status" value="1"/>
</dbReference>